<evidence type="ECO:0000256" key="9">
    <source>
        <dbReference type="ARBA" id="ARBA00023136"/>
    </source>
</evidence>
<keyword evidence="4" id="KW-0633">Potassium transport</keyword>
<comment type="caution">
    <text evidence="11">The sequence shown here is derived from an EMBL/GenBank/DDBJ whole genome shotgun (WGS) entry which is preliminary data.</text>
</comment>
<keyword evidence="7 10" id="KW-1133">Transmembrane helix</keyword>
<dbReference type="InterPro" id="IPR004772">
    <property type="entry name" value="TrkH"/>
</dbReference>
<feature type="transmembrane region" description="Helical" evidence="10">
    <location>
        <begin position="117"/>
        <end position="143"/>
    </location>
</feature>
<feature type="transmembrane region" description="Helical" evidence="10">
    <location>
        <begin position="402"/>
        <end position="422"/>
    </location>
</feature>
<keyword evidence="9 10" id="KW-0472">Membrane</keyword>
<feature type="transmembrane region" description="Helical" evidence="10">
    <location>
        <begin position="72"/>
        <end position="97"/>
    </location>
</feature>
<comment type="subcellular location">
    <subcellularLocation>
        <location evidence="1">Cell membrane</location>
        <topology evidence="1">Multi-pass membrane protein</topology>
    </subcellularLocation>
</comment>
<accession>A0A163MEU9</accession>
<evidence type="ECO:0000313" key="12">
    <source>
        <dbReference type="Proteomes" id="UP000076510"/>
    </source>
</evidence>
<evidence type="ECO:0000256" key="3">
    <source>
        <dbReference type="ARBA" id="ARBA00022475"/>
    </source>
</evidence>
<dbReference type="PANTHER" id="PTHR32024:SF1">
    <property type="entry name" value="KTR SYSTEM POTASSIUM UPTAKE PROTEIN B"/>
    <property type="match status" value="1"/>
</dbReference>
<keyword evidence="8" id="KW-0406">Ion transport</keyword>
<keyword evidence="5 10" id="KW-0812">Transmembrane</keyword>
<feature type="transmembrane region" description="Helical" evidence="10">
    <location>
        <begin position="222"/>
        <end position="243"/>
    </location>
</feature>
<organism evidence="11 12">
    <name type="scientific">Rossellomorea marisflavi</name>
    <dbReference type="NCBI Taxonomy" id="189381"/>
    <lineage>
        <taxon>Bacteria</taxon>
        <taxon>Bacillati</taxon>
        <taxon>Bacillota</taxon>
        <taxon>Bacilli</taxon>
        <taxon>Bacillales</taxon>
        <taxon>Bacillaceae</taxon>
        <taxon>Rossellomorea</taxon>
    </lineage>
</organism>
<feature type="transmembrane region" description="Helical" evidence="10">
    <location>
        <begin position="12"/>
        <end position="33"/>
    </location>
</feature>
<dbReference type="Pfam" id="PF02386">
    <property type="entry name" value="TrkH"/>
    <property type="match status" value="1"/>
</dbReference>
<feature type="transmembrane region" description="Helical" evidence="10">
    <location>
        <begin position="288"/>
        <end position="320"/>
    </location>
</feature>
<dbReference type="Proteomes" id="UP000076510">
    <property type="component" value="Unassembled WGS sequence"/>
</dbReference>
<proteinExistence type="predicted"/>
<dbReference type="RefSeq" id="WP_063190644.1">
    <property type="nucleotide sequence ID" value="NZ_JBLGCT010000002.1"/>
</dbReference>
<protein>
    <submittedName>
        <fullName evidence="11">Ktr system potassium transporter B</fullName>
    </submittedName>
</protein>
<evidence type="ECO:0000256" key="6">
    <source>
        <dbReference type="ARBA" id="ARBA00022958"/>
    </source>
</evidence>
<dbReference type="NCBIfam" id="TIGR00933">
    <property type="entry name" value="2a38"/>
    <property type="match status" value="1"/>
</dbReference>
<dbReference type="GO" id="GO:0005886">
    <property type="term" value="C:plasma membrane"/>
    <property type="evidence" value="ECO:0007669"/>
    <property type="project" value="UniProtKB-SubCell"/>
</dbReference>
<dbReference type="PANTHER" id="PTHR32024">
    <property type="entry name" value="TRK SYSTEM POTASSIUM UPTAKE PROTEIN TRKG-RELATED"/>
    <property type="match status" value="1"/>
</dbReference>
<dbReference type="GO" id="GO:0015379">
    <property type="term" value="F:potassium:chloride symporter activity"/>
    <property type="evidence" value="ECO:0007669"/>
    <property type="project" value="InterPro"/>
</dbReference>
<sequence>MKYRVIHLSPPQLLVAVFAFFIMVGMALLKLPISTTEPITWLEALFTTTSAMTVTGLAVVDTGSVYTIFGQIVVMCLIQLGGLGIMSFAVLIVMMLGKKIGFKERLLLQQSLNQTSVGGVIMLVKYLFIFSLLVEGIGMTFLATQWVPRYGWSEGLFYSLFHSVSAFNNAGFGLWPDNMMRFVGNPVITFTLSFLFIIGGIGFTVLVDGWKSRAFKKLSLHSKIMILGTLLINVVATIIIFVLEYNNPGTLGPLSLGDKGLASYFQAVTPRTAGFNTLDYGEMESPTLFFTVLLMFIGAGSASTGGGIKLTTFLMILLAVGAFLRDKKEVKIFRRSIDQTVILKSLAISTLSVLLVVGALFILTISEKGADFLTLLFEVVSAFGTVGLSMNFSPELSTAGKWVIIFVMFAGKMGPLTLAYSLSRPGKEKIRYPKEDILTG</sequence>
<feature type="transmembrane region" description="Helical" evidence="10">
    <location>
        <begin position="155"/>
        <end position="175"/>
    </location>
</feature>
<evidence type="ECO:0000256" key="4">
    <source>
        <dbReference type="ARBA" id="ARBA00022538"/>
    </source>
</evidence>
<evidence type="ECO:0000256" key="1">
    <source>
        <dbReference type="ARBA" id="ARBA00004651"/>
    </source>
</evidence>
<keyword evidence="6" id="KW-0630">Potassium</keyword>
<reference evidence="12" key="1">
    <citation type="submission" date="2016-01" db="EMBL/GenBank/DDBJ databases">
        <title>Whole genome sequencing of Bhargavaea cecembensis T14.</title>
        <authorList>
            <person name="Hong K.W."/>
        </authorList>
    </citation>
    <scope>NUCLEOTIDE SEQUENCE [LARGE SCALE GENOMIC DNA]</scope>
    <source>
        <strain evidence="12">M19</strain>
    </source>
</reference>
<dbReference type="EMBL" id="LQQY01000004">
    <property type="protein sequence ID" value="KZE52657.1"/>
    <property type="molecule type" value="Genomic_DNA"/>
</dbReference>
<feature type="transmembrane region" description="Helical" evidence="10">
    <location>
        <begin position="187"/>
        <end position="210"/>
    </location>
</feature>
<evidence type="ECO:0000256" key="2">
    <source>
        <dbReference type="ARBA" id="ARBA00022448"/>
    </source>
</evidence>
<evidence type="ECO:0000256" key="7">
    <source>
        <dbReference type="ARBA" id="ARBA00022989"/>
    </source>
</evidence>
<gene>
    <name evidence="11" type="ORF">AV649_13045</name>
</gene>
<keyword evidence="3" id="KW-1003">Cell membrane</keyword>
<evidence type="ECO:0000256" key="10">
    <source>
        <dbReference type="SAM" id="Phobius"/>
    </source>
</evidence>
<feature type="transmembrane region" description="Helical" evidence="10">
    <location>
        <begin position="39"/>
        <end position="60"/>
    </location>
</feature>
<evidence type="ECO:0000313" key="11">
    <source>
        <dbReference type="EMBL" id="KZE52657.1"/>
    </source>
</evidence>
<feature type="transmembrane region" description="Helical" evidence="10">
    <location>
        <begin position="341"/>
        <end position="366"/>
    </location>
</feature>
<dbReference type="OrthoDB" id="9810952at2"/>
<evidence type="ECO:0000256" key="5">
    <source>
        <dbReference type="ARBA" id="ARBA00022692"/>
    </source>
</evidence>
<evidence type="ECO:0000256" key="8">
    <source>
        <dbReference type="ARBA" id="ARBA00023065"/>
    </source>
</evidence>
<dbReference type="AlphaFoldDB" id="A0A163MEU9"/>
<name>A0A163MEU9_9BACI</name>
<dbReference type="InterPro" id="IPR003445">
    <property type="entry name" value="Cat_transpt"/>
</dbReference>
<keyword evidence="2" id="KW-0813">Transport</keyword>